<dbReference type="OrthoDB" id="20772at2759"/>
<feature type="domain" description="SprT-like" evidence="2">
    <location>
        <begin position="1151"/>
        <end position="1303"/>
    </location>
</feature>
<reference evidence="3" key="1">
    <citation type="submission" date="2013-07" db="EMBL/GenBank/DDBJ databases">
        <authorList>
            <person name="Geib S."/>
        </authorList>
    </citation>
    <scope>NUCLEOTIDE SEQUENCE</scope>
</reference>
<sequence length="1360" mass="153955">INIYLLLCFCRDLIYQILLYLMDDDQKYKLITCVDPRKVNVPIRDRFAKLTLSNKKKQQVDIDTAAGQICDKEVMAQVKRVSRNLLETLGTENTADNKCEFLLQKTLVAPTLSNVTDIALLDKSTVYHENYMNRSLCKNTVSDPTCSNIENTVQTEVDSDNSDFSNRFLIKNLAAAPTVSNLTDICYYVNPLLRSDSSGSDPMKRICSEVDIQNSDKTVSDCMQPLQVSQSTEENLPECDISILTNRISGMTMNHKNLENEKKPIDTTLLISTESQQRNTDFESNRLLTCTKSTNGDENVLSISGHPEATCISLSSTDDNGSAITVTDSSISELLDLDFMTSDIPESGHTLDAFLPNTFSNEKADRMEAFLRDVSQQRREYEEIQKIEKDKFHLHVATVKNSPKTDKNNARVLGGLAYADTESMTTFSTEQRRSEECNEFQDCESKNQFISIKNERRMGNDTLSMSQFQSEDFQICDIPNNHKNNQITDEETQVNTNTSGCLDRCHSTQENEEEYSLACSEQSSISDASKSDVPDDSVIISETSSENLSSHSVHDSRYSSNEVVNTEQSIGVDTESEQLTPPVMSIGSINISAKINIKISISQMDSMEEECENDAKEKTKVDYTNNDSGEENDMSSENDYNEKTPTQDSNNQEFEKTCHSQKQDRTYTDPVDPITSNNLEKEIPSEEEEDVNFLTQAERLLNQVYGTSWKTPEVIRTLKRTSRTPKKADSTQSPQASNIREHIIEDANLVGSADKSVGLQLDQNIEQSVLDDFSTFRHNIVRTNLDSTRFTTPNLHKEQAASIVDRNNYNSEPRCKTKPHTDFKVPKTEIKRKVTAKQQKCNDRWRQLIDKDSDTSGDNASDDLTLDKTEHLDDSLNVNKKNKSETDKEWSLTSDDSDDSDYKIKQPKKVSTIQRRNQKQEKKSAIESVGNSTRGRQVKAKSRDNLIYLDLSKDEVTIQEGEPNSPKANTDANFKLHLEDILRTCKATDKAKISVTPNTGGKTKRKLFTANFGEEDVDLTVGEDGVQPRTPVRRAPTTEEEEILHDMEQVKQITGVDGIAIFNKHLESVKRGGPIFKATPPRMPDTPKSTVTPVRIKHTRTLRERNKLDDQIIPTPQHKYGFLKSLDVCVAKSLCHPEALSYRENYRTKKEELANLLYELYNEKLFDKKLHAPLKWNKKLCNTAGRCLNKKKLGVRTSVIELSEKVLTSADRLRCTLIHELCHAATWIFNGEGGHGSTWKQWALKANQVFPEIPKIGVCHQYEIEYKYTYKCTLCAAKSHAHSKSKKVENIRCSYCHGAIEIFLNRKDKDGNVMSTPVREAKGFAKFVKDNYKQHKRPDLKHADVMKILSSEFAALKLPD</sequence>
<dbReference type="PANTHER" id="PTHR23099:SF0">
    <property type="entry name" value="GERM CELL NUCLEAR ACIDIC PROTEIN"/>
    <property type="match status" value="1"/>
</dbReference>
<feature type="compositionally biased region" description="Polar residues" evidence="1">
    <location>
        <begin position="637"/>
        <end position="652"/>
    </location>
</feature>
<evidence type="ECO:0000256" key="1">
    <source>
        <dbReference type="SAM" id="MobiDB-lite"/>
    </source>
</evidence>
<accession>W8CE05</accession>
<feature type="region of interest" description="Disordered" evidence="1">
    <location>
        <begin position="845"/>
        <end position="939"/>
    </location>
</feature>
<feature type="compositionally biased region" description="Basic and acidic residues" evidence="1">
    <location>
        <begin position="653"/>
        <end position="667"/>
    </location>
</feature>
<feature type="region of interest" description="Disordered" evidence="1">
    <location>
        <begin position="606"/>
        <end position="689"/>
    </location>
</feature>
<organism evidence="3">
    <name type="scientific">Ceratitis capitata</name>
    <name type="common">Mediterranean fruit fly</name>
    <name type="synonym">Tephritis capitata</name>
    <dbReference type="NCBI Taxonomy" id="7213"/>
    <lineage>
        <taxon>Eukaryota</taxon>
        <taxon>Metazoa</taxon>
        <taxon>Ecdysozoa</taxon>
        <taxon>Arthropoda</taxon>
        <taxon>Hexapoda</taxon>
        <taxon>Insecta</taxon>
        <taxon>Pterygota</taxon>
        <taxon>Neoptera</taxon>
        <taxon>Endopterygota</taxon>
        <taxon>Diptera</taxon>
        <taxon>Brachycera</taxon>
        <taxon>Muscomorpha</taxon>
        <taxon>Tephritoidea</taxon>
        <taxon>Tephritidae</taxon>
        <taxon>Ceratitis</taxon>
        <taxon>Ceratitis</taxon>
    </lineage>
</organism>
<feature type="compositionally biased region" description="Polar residues" evidence="1">
    <location>
        <begin position="561"/>
        <end position="571"/>
    </location>
</feature>
<evidence type="ECO:0000259" key="2">
    <source>
        <dbReference type="SMART" id="SM00731"/>
    </source>
</evidence>
<dbReference type="EMBL" id="GAMC01001036">
    <property type="protein sequence ID" value="JAC05520.1"/>
    <property type="molecule type" value="mRNA"/>
</dbReference>
<feature type="region of interest" description="Disordered" evidence="1">
    <location>
        <begin position="720"/>
        <end position="739"/>
    </location>
</feature>
<feature type="region of interest" description="Disordered" evidence="1">
    <location>
        <begin position="797"/>
        <end position="823"/>
    </location>
</feature>
<dbReference type="SMART" id="SM00731">
    <property type="entry name" value="SprT"/>
    <property type="match status" value="1"/>
</dbReference>
<feature type="region of interest" description="Disordered" evidence="1">
    <location>
        <begin position="1073"/>
        <end position="1092"/>
    </location>
</feature>
<feature type="compositionally biased region" description="Basic and acidic residues" evidence="1">
    <location>
        <begin position="845"/>
        <end position="854"/>
    </location>
</feature>
<feature type="region of interest" description="Disordered" evidence="1">
    <location>
        <begin position="543"/>
        <end position="578"/>
    </location>
</feature>
<feature type="compositionally biased region" description="Basic and acidic residues" evidence="1">
    <location>
        <begin position="813"/>
        <end position="823"/>
    </location>
</feature>
<protein>
    <submittedName>
        <fullName evidence="3">Acidic repeat-containing protein</fullName>
    </submittedName>
</protein>
<gene>
    <name evidence="3" type="primary">ACRC</name>
</gene>
<dbReference type="GO" id="GO:0006974">
    <property type="term" value="P:DNA damage response"/>
    <property type="evidence" value="ECO:0007669"/>
    <property type="project" value="UniProtKB-ARBA"/>
</dbReference>
<dbReference type="InterPro" id="IPR006640">
    <property type="entry name" value="SprT-like_domain"/>
</dbReference>
<evidence type="ECO:0000313" key="3">
    <source>
        <dbReference type="EMBL" id="JAC05520.1"/>
    </source>
</evidence>
<dbReference type="GO" id="GO:0005634">
    <property type="term" value="C:nucleus"/>
    <property type="evidence" value="ECO:0007669"/>
    <property type="project" value="TreeGrafter"/>
</dbReference>
<feature type="compositionally biased region" description="Basic and acidic residues" evidence="1">
    <location>
        <begin position="865"/>
        <end position="874"/>
    </location>
</feature>
<name>W8CE05_CERCA</name>
<reference evidence="3" key="2">
    <citation type="journal article" date="2014" name="BMC Genomics">
        <title>A genomic perspective to assessing quality of mass-reared SIT flies used in Mediterranean fruit fly (Ceratitis capitata) eradication in California.</title>
        <authorList>
            <person name="Calla B."/>
            <person name="Hall B."/>
            <person name="Hou S."/>
            <person name="Geib S.M."/>
        </authorList>
    </citation>
    <scope>NUCLEOTIDE SEQUENCE</scope>
</reference>
<dbReference type="PANTHER" id="PTHR23099">
    <property type="entry name" value="TRANSCRIPTIONAL REGULATOR"/>
    <property type="match status" value="1"/>
</dbReference>
<proteinExistence type="evidence at transcript level"/>
<dbReference type="Pfam" id="PF10263">
    <property type="entry name" value="SprT-like"/>
    <property type="match status" value="1"/>
</dbReference>
<feature type="non-terminal residue" evidence="3">
    <location>
        <position position="1"/>
    </location>
</feature>